<protein>
    <submittedName>
        <fullName evidence="4">HAD family hydrolase</fullName>
    </submittedName>
</protein>
<dbReference type="RefSeq" id="WP_344466129.1">
    <property type="nucleotide sequence ID" value="NZ_BAAANT010000019.1"/>
</dbReference>
<evidence type="ECO:0000313" key="4">
    <source>
        <dbReference type="EMBL" id="GAA2146291.1"/>
    </source>
</evidence>
<dbReference type="InterPro" id="IPR036412">
    <property type="entry name" value="HAD-like_sf"/>
</dbReference>
<dbReference type="PANTHER" id="PTHR46470">
    <property type="entry name" value="N-ACYLNEURAMINATE-9-PHOSPHATASE"/>
    <property type="match status" value="1"/>
</dbReference>
<dbReference type="Gene3D" id="1.20.120.1600">
    <property type="match status" value="1"/>
</dbReference>
<gene>
    <name evidence="4" type="ORF">GCM10009760_35940</name>
</gene>
<evidence type="ECO:0000313" key="5">
    <source>
        <dbReference type="Proteomes" id="UP001422759"/>
    </source>
</evidence>
<dbReference type="NCBIfam" id="TIGR01549">
    <property type="entry name" value="HAD-SF-IA-v1"/>
    <property type="match status" value="1"/>
</dbReference>
<dbReference type="PRINTS" id="PR00413">
    <property type="entry name" value="HADHALOGNASE"/>
</dbReference>
<dbReference type="GO" id="GO:0016787">
    <property type="term" value="F:hydrolase activity"/>
    <property type="evidence" value="ECO:0007669"/>
    <property type="project" value="UniProtKB-KW"/>
</dbReference>
<dbReference type="SFLD" id="SFLDG01129">
    <property type="entry name" value="C1.5:_HAD__Beta-PGM__Phosphata"/>
    <property type="match status" value="1"/>
</dbReference>
<organism evidence="4 5">
    <name type="scientific">Kitasatospora kazusensis</name>
    <dbReference type="NCBI Taxonomy" id="407974"/>
    <lineage>
        <taxon>Bacteria</taxon>
        <taxon>Bacillati</taxon>
        <taxon>Actinomycetota</taxon>
        <taxon>Actinomycetes</taxon>
        <taxon>Kitasatosporales</taxon>
        <taxon>Streptomycetaceae</taxon>
        <taxon>Kitasatospora</taxon>
    </lineage>
</organism>
<keyword evidence="2 4" id="KW-0378">Hydrolase</keyword>
<dbReference type="InterPro" id="IPR006439">
    <property type="entry name" value="HAD-SF_hydro_IA"/>
</dbReference>
<dbReference type="EMBL" id="BAAANT010000019">
    <property type="protein sequence ID" value="GAA2146291.1"/>
    <property type="molecule type" value="Genomic_DNA"/>
</dbReference>
<reference evidence="4 5" key="1">
    <citation type="journal article" date="2019" name="Int. J. Syst. Evol. Microbiol.">
        <title>The Global Catalogue of Microorganisms (GCM) 10K type strain sequencing project: providing services to taxonomists for standard genome sequencing and annotation.</title>
        <authorList>
            <consortium name="The Broad Institute Genomics Platform"/>
            <consortium name="The Broad Institute Genome Sequencing Center for Infectious Disease"/>
            <person name="Wu L."/>
            <person name="Ma J."/>
        </authorList>
    </citation>
    <scope>NUCLEOTIDE SEQUENCE [LARGE SCALE GENOMIC DNA]</scope>
    <source>
        <strain evidence="4 5">JCM 14560</strain>
    </source>
</reference>
<dbReference type="InterPro" id="IPR023214">
    <property type="entry name" value="HAD_sf"/>
</dbReference>
<name>A0ABN2ZRC6_9ACTN</name>
<evidence type="ECO:0000256" key="3">
    <source>
        <dbReference type="ARBA" id="ARBA00022842"/>
    </source>
</evidence>
<dbReference type="Pfam" id="PF00702">
    <property type="entry name" value="Hydrolase"/>
    <property type="match status" value="1"/>
</dbReference>
<keyword evidence="5" id="KW-1185">Reference proteome</keyword>
<sequence>MPPLPVEAVLFDLDGTLIDHDTAAEEAVIASFLGPIDPPPLERDRVVRRWRELEAWAMDRYLAGELTFREQRRLRITRLADEFGLGAWSDEKADDWFAQYLTCYEAAWQTYHDVPPALAALTAEPRQLRLGVITNGDADQQRRKLQHVGLTSLLQHATISSEAGAAKPDAKIFRIACSELQLQPSQVIYVGDRLQTDAEAAVAAGLRGIWLDRSDAISVTSVPRIRTLIELAPLLTQLRAPSTTTGWLA</sequence>
<dbReference type="Proteomes" id="UP001422759">
    <property type="component" value="Unassembled WGS sequence"/>
</dbReference>
<accession>A0ABN2ZRC6</accession>
<dbReference type="Gene3D" id="3.40.50.1000">
    <property type="entry name" value="HAD superfamily/HAD-like"/>
    <property type="match status" value="1"/>
</dbReference>
<keyword evidence="3" id="KW-0460">Magnesium</keyword>
<dbReference type="SUPFAM" id="SSF56784">
    <property type="entry name" value="HAD-like"/>
    <property type="match status" value="1"/>
</dbReference>
<dbReference type="InterPro" id="IPR051400">
    <property type="entry name" value="HAD-like_hydrolase"/>
</dbReference>
<evidence type="ECO:0000256" key="2">
    <source>
        <dbReference type="ARBA" id="ARBA00022801"/>
    </source>
</evidence>
<proteinExistence type="predicted"/>
<dbReference type="PANTHER" id="PTHR46470:SF4">
    <property type="entry name" value="5-AMINO-6-(5-PHOSPHO-D-RIBITYLAMINO)URACIL PHOSPHATASE YIGB"/>
    <property type="match status" value="1"/>
</dbReference>
<dbReference type="SFLD" id="SFLDS00003">
    <property type="entry name" value="Haloacid_Dehalogenase"/>
    <property type="match status" value="1"/>
</dbReference>
<comment type="cofactor">
    <cofactor evidence="1">
        <name>Mg(2+)</name>
        <dbReference type="ChEBI" id="CHEBI:18420"/>
    </cofactor>
</comment>
<comment type="caution">
    <text evidence="4">The sequence shown here is derived from an EMBL/GenBank/DDBJ whole genome shotgun (WGS) entry which is preliminary data.</text>
</comment>
<evidence type="ECO:0000256" key="1">
    <source>
        <dbReference type="ARBA" id="ARBA00001946"/>
    </source>
</evidence>